<evidence type="ECO:0000313" key="2">
    <source>
        <dbReference type="EMBL" id="GEP07528.1"/>
    </source>
</evidence>
<keyword evidence="5" id="KW-1185">Reference proteome</keyword>
<reference evidence="2 4" key="3">
    <citation type="submission" date="2019-07" db="EMBL/GenBank/DDBJ databases">
        <title>Whole genome shotgun sequence of Methylobacterium oxalidis NBRC 107715.</title>
        <authorList>
            <person name="Hosoyama A."/>
            <person name="Uohara A."/>
            <person name="Ohji S."/>
            <person name="Ichikawa N."/>
        </authorList>
    </citation>
    <scope>NUCLEOTIDE SEQUENCE [LARGE SCALE GENOMIC DNA]</scope>
    <source>
        <strain evidence="2 4">NBRC 107715</strain>
    </source>
</reference>
<proteinExistence type="predicted"/>
<evidence type="ECO:0000313" key="4">
    <source>
        <dbReference type="Proteomes" id="UP000321960"/>
    </source>
</evidence>
<sequence length="307" mass="35006">MRLKDERDVSSTKWFEYRFMSPIEATAAFYEAYRRLFREAWRKNFHAPDTELKRGGPAAGLWSNGREFNSVWRARQIADGLGLPYEFFIREAIEAAMRRGAKRPPRPNQLYNVLGMSEIHARWHEQSRSLPLFSKLPQYRVEAFQGLPAQIAHQTWVVDNLKARLGRPYAIAQACFEQRVLPLERAEAEFSAHQMEQVRYESAGMTATPIASLKPSDFWPSCFGLPHAHDDASPICAVCHVRDGCGKVETQVRAKVVERYGSERPRDDEKRAQVRARVARLRAERKAAASPGAGASEREPGSVMMKM</sequence>
<dbReference type="Proteomes" id="UP000321960">
    <property type="component" value="Unassembled WGS sequence"/>
</dbReference>
<evidence type="ECO:0000313" key="5">
    <source>
        <dbReference type="Proteomes" id="UP001156856"/>
    </source>
</evidence>
<reference evidence="3" key="1">
    <citation type="journal article" date="2014" name="Int. J. Syst. Evol. Microbiol.">
        <title>Complete genome of a new Firmicutes species belonging to the dominant human colonic microbiota ('Ruminococcus bicirculans') reveals two chromosomes and a selective capacity to utilize plant glucans.</title>
        <authorList>
            <consortium name="NISC Comparative Sequencing Program"/>
            <person name="Wegmann U."/>
            <person name="Louis P."/>
            <person name="Goesmann A."/>
            <person name="Henrissat B."/>
            <person name="Duncan S.H."/>
            <person name="Flint H.J."/>
        </authorList>
    </citation>
    <scope>NUCLEOTIDE SEQUENCE</scope>
    <source>
        <strain evidence="3">NBRC 107715</strain>
    </source>
</reference>
<evidence type="ECO:0000256" key="1">
    <source>
        <dbReference type="SAM" id="MobiDB-lite"/>
    </source>
</evidence>
<reference evidence="5" key="2">
    <citation type="journal article" date="2019" name="Int. J. Syst. Evol. Microbiol.">
        <title>The Global Catalogue of Microorganisms (GCM) 10K type strain sequencing project: providing services to taxonomists for standard genome sequencing and annotation.</title>
        <authorList>
            <consortium name="The Broad Institute Genomics Platform"/>
            <consortium name="The Broad Institute Genome Sequencing Center for Infectious Disease"/>
            <person name="Wu L."/>
            <person name="Ma J."/>
        </authorList>
    </citation>
    <scope>NUCLEOTIDE SEQUENCE [LARGE SCALE GENOMIC DNA]</scope>
    <source>
        <strain evidence="5">NBRC 107715</strain>
    </source>
</reference>
<dbReference type="AlphaFoldDB" id="A0A512JC40"/>
<dbReference type="EMBL" id="BJZU01000160">
    <property type="protein sequence ID" value="GEP07528.1"/>
    <property type="molecule type" value="Genomic_DNA"/>
</dbReference>
<accession>A0A512JC40</accession>
<protein>
    <submittedName>
        <fullName evidence="2">Uncharacterized protein</fullName>
    </submittedName>
</protein>
<organism evidence="2 4">
    <name type="scientific">Methylobacterium oxalidis</name>
    <dbReference type="NCBI Taxonomy" id="944322"/>
    <lineage>
        <taxon>Bacteria</taxon>
        <taxon>Pseudomonadati</taxon>
        <taxon>Pseudomonadota</taxon>
        <taxon>Alphaproteobacteria</taxon>
        <taxon>Hyphomicrobiales</taxon>
        <taxon>Methylobacteriaceae</taxon>
        <taxon>Methylobacterium</taxon>
    </lineage>
</organism>
<reference evidence="3" key="4">
    <citation type="submission" date="2023-01" db="EMBL/GenBank/DDBJ databases">
        <title>Draft genome sequence of Methylobacterium oxalidis strain NBRC 107715.</title>
        <authorList>
            <person name="Sun Q."/>
            <person name="Mori K."/>
        </authorList>
    </citation>
    <scope>NUCLEOTIDE SEQUENCE</scope>
    <source>
        <strain evidence="3">NBRC 107715</strain>
    </source>
</reference>
<dbReference type="Proteomes" id="UP001156856">
    <property type="component" value="Unassembled WGS sequence"/>
</dbReference>
<evidence type="ECO:0000313" key="3">
    <source>
        <dbReference type="EMBL" id="GLS65766.1"/>
    </source>
</evidence>
<feature type="region of interest" description="Disordered" evidence="1">
    <location>
        <begin position="282"/>
        <end position="307"/>
    </location>
</feature>
<comment type="caution">
    <text evidence="2">The sequence shown here is derived from an EMBL/GenBank/DDBJ whole genome shotgun (WGS) entry which is preliminary data.</text>
</comment>
<dbReference type="EMBL" id="BSPK01000078">
    <property type="protein sequence ID" value="GLS65766.1"/>
    <property type="molecule type" value="Genomic_DNA"/>
</dbReference>
<gene>
    <name evidence="3" type="ORF">GCM10007888_41480</name>
    <name evidence="2" type="ORF">MOX02_55660</name>
</gene>
<name>A0A512JC40_9HYPH</name>